<dbReference type="InParanoid" id="A8XQF0"/>
<feature type="transmembrane region" description="Helical" evidence="1">
    <location>
        <begin position="240"/>
        <end position="259"/>
    </location>
</feature>
<dbReference type="CTD" id="8580150"/>
<dbReference type="eggNOG" id="ENOG502TIX9">
    <property type="taxonomic scope" value="Eukaryota"/>
</dbReference>
<feature type="transmembrane region" description="Helical" evidence="1">
    <location>
        <begin position="103"/>
        <end position="121"/>
    </location>
</feature>
<dbReference type="RefSeq" id="XP_045096115.1">
    <property type="nucleotide sequence ID" value="XM_045238311.1"/>
</dbReference>
<feature type="transmembrane region" description="Helical" evidence="1">
    <location>
        <begin position="199"/>
        <end position="220"/>
    </location>
</feature>
<dbReference type="GO" id="GO:0008528">
    <property type="term" value="F:G protein-coupled peptide receptor activity"/>
    <property type="evidence" value="ECO:0007669"/>
    <property type="project" value="InterPro"/>
</dbReference>
<feature type="transmembrane region" description="Helical" evidence="1">
    <location>
        <begin position="279"/>
        <end position="300"/>
    </location>
</feature>
<reference evidence="2 3" key="2">
    <citation type="journal article" date="2011" name="PLoS Genet.">
        <title>Caenorhabditis briggsae recombinant inbred line genotypes reveal inter-strain incompatibility and the evolution of recombination.</title>
        <authorList>
            <person name="Ross J.A."/>
            <person name="Koboldt D.C."/>
            <person name="Staisch J.E."/>
            <person name="Chamberlin H.M."/>
            <person name="Gupta B.P."/>
            <person name="Miller R.D."/>
            <person name="Baird S.E."/>
            <person name="Haag E.S."/>
        </authorList>
    </citation>
    <scope>NUCLEOTIDE SEQUENCE [LARGE SCALE GENOMIC DNA]</scope>
    <source>
        <strain evidence="2 3">AF16</strain>
    </source>
</reference>
<protein>
    <submittedName>
        <fullName evidence="2">Protein CBG17086</fullName>
    </submittedName>
</protein>
<reference evidence="2 3" key="1">
    <citation type="journal article" date="2003" name="PLoS Biol.">
        <title>The genome sequence of Caenorhabditis briggsae: a platform for comparative genomics.</title>
        <authorList>
            <person name="Stein L.D."/>
            <person name="Bao Z."/>
            <person name="Blasiar D."/>
            <person name="Blumenthal T."/>
            <person name="Brent M.R."/>
            <person name="Chen N."/>
            <person name="Chinwalla A."/>
            <person name="Clarke L."/>
            <person name="Clee C."/>
            <person name="Coghlan A."/>
            <person name="Coulson A."/>
            <person name="D'Eustachio P."/>
            <person name="Fitch D.H."/>
            <person name="Fulton L.A."/>
            <person name="Fulton R.E."/>
            <person name="Griffiths-Jones S."/>
            <person name="Harris T.W."/>
            <person name="Hillier L.W."/>
            <person name="Kamath R."/>
            <person name="Kuwabara P.E."/>
            <person name="Mardis E.R."/>
            <person name="Marra M.A."/>
            <person name="Miner T.L."/>
            <person name="Minx P."/>
            <person name="Mullikin J.C."/>
            <person name="Plumb R.W."/>
            <person name="Rogers J."/>
            <person name="Schein J.E."/>
            <person name="Sohrmann M."/>
            <person name="Spieth J."/>
            <person name="Stajich J.E."/>
            <person name="Wei C."/>
            <person name="Willey D."/>
            <person name="Wilson R.K."/>
            <person name="Durbin R."/>
            <person name="Waterston R.H."/>
        </authorList>
    </citation>
    <scope>NUCLEOTIDE SEQUENCE [LARGE SCALE GENOMIC DNA]</scope>
    <source>
        <strain evidence="2 3">AF16</strain>
    </source>
</reference>
<dbReference type="Gene3D" id="1.20.1070.10">
    <property type="entry name" value="Rhodopsin 7-helix transmembrane proteins"/>
    <property type="match status" value="1"/>
</dbReference>
<proteinExistence type="predicted"/>
<keyword evidence="1" id="KW-0472">Membrane</keyword>
<dbReference type="AlphaFoldDB" id="A8XQF0"/>
<evidence type="ECO:0000256" key="1">
    <source>
        <dbReference type="SAM" id="Phobius"/>
    </source>
</evidence>
<dbReference type="SUPFAM" id="SSF81321">
    <property type="entry name" value="Family A G protein-coupled receptor-like"/>
    <property type="match status" value="1"/>
</dbReference>
<dbReference type="OMA" id="TESIYFI"/>
<gene>
    <name evidence="2 4" type="ORF">CBG17086</name>
    <name evidence="2" type="ORF">CBG_17086</name>
</gene>
<evidence type="ECO:0000313" key="3">
    <source>
        <dbReference type="Proteomes" id="UP000008549"/>
    </source>
</evidence>
<dbReference type="PANTHER" id="PTHR22751:SF286">
    <property type="entry name" value="G_PROTEIN_RECEP_F1_2 DOMAIN-CONTAINING PROTEIN"/>
    <property type="match status" value="1"/>
</dbReference>
<keyword evidence="3" id="KW-1185">Reference proteome</keyword>
<dbReference type="Pfam" id="PF10324">
    <property type="entry name" value="7TM_GPCR_Srw"/>
    <property type="match status" value="1"/>
</dbReference>
<sequence>MNSTNFEATPLFFDTAYLLRYLILILSAFGLVTNIIHIGFLSRILRSYPISIGSLVISISDFLMFTTRFTVETVEIVTFVDHRNCFGYVNRADLLFKFLTESIYFISDNVINWMIISMCFLQIFDFKRIGESIWTFKTTATVALAAVFFAALFVFLQIISAGIVILQLPYSECSQENLYQNYMENEKNWMTDFANTMNFITVFSIFLERGLNFIFVFYLIKLNWKSKENVKKSNCKLICFLHLSFVVTFIFYEVVNIWLFETKMAGLDNQDNSILPTEITILIKCIGATFRPFLILFLSLDYQKTVREFFIISTGQSTVKKQF</sequence>
<dbReference type="InterPro" id="IPR019427">
    <property type="entry name" value="7TM_GPCR_serpentine_rcpt_Srw"/>
</dbReference>
<dbReference type="WormBase" id="CBG17086">
    <property type="protein sequence ID" value="CBP49912"/>
    <property type="gene ID" value="WBGene00036842"/>
</dbReference>
<feature type="transmembrane region" description="Helical" evidence="1">
    <location>
        <begin position="48"/>
        <end position="65"/>
    </location>
</feature>
<dbReference type="KEGG" id="cbr:CBG_17086"/>
<organism evidence="2 3">
    <name type="scientific">Caenorhabditis briggsae</name>
    <dbReference type="NCBI Taxonomy" id="6238"/>
    <lineage>
        <taxon>Eukaryota</taxon>
        <taxon>Metazoa</taxon>
        <taxon>Ecdysozoa</taxon>
        <taxon>Nematoda</taxon>
        <taxon>Chromadorea</taxon>
        <taxon>Rhabditida</taxon>
        <taxon>Rhabditina</taxon>
        <taxon>Rhabditomorpha</taxon>
        <taxon>Rhabditoidea</taxon>
        <taxon>Rhabditidae</taxon>
        <taxon>Peloderinae</taxon>
        <taxon>Caenorhabditis</taxon>
    </lineage>
</organism>
<dbReference type="Proteomes" id="UP000008549">
    <property type="component" value="Unassembled WGS sequence"/>
</dbReference>
<dbReference type="EMBL" id="HE601529">
    <property type="protein sequence ID" value="CAP34875.2"/>
    <property type="molecule type" value="Genomic_DNA"/>
</dbReference>
<dbReference type="GeneID" id="8580150"/>
<keyword evidence="1" id="KW-0812">Transmembrane</keyword>
<feature type="transmembrane region" description="Helical" evidence="1">
    <location>
        <begin position="142"/>
        <end position="168"/>
    </location>
</feature>
<evidence type="ECO:0000313" key="4">
    <source>
        <dbReference type="WormBase" id="CBG17086"/>
    </source>
</evidence>
<name>A8XQF0_CAEBR</name>
<dbReference type="PANTHER" id="PTHR22751">
    <property type="entry name" value="G-PROTEIN COUPLED RECEPTOR-RELATED"/>
    <property type="match status" value="1"/>
</dbReference>
<accession>A8XQF0</accession>
<dbReference type="HOGENOM" id="CLU_074436_0_0_1"/>
<keyword evidence="1" id="KW-1133">Transmembrane helix</keyword>
<evidence type="ECO:0000313" key="2">
    <source>
        <dbReference type="EMBL" id="CAP34875.2"/>
    </source>
</evidence>
<feature type="transmembrane region" description="Helical" evidence="1">
    <location>
        <begin position="20"/>
        <end position="41"/>
    </location>
</feature>